<dbReference type="Proteomes" id="UP000366945">
    <property type="component" value="Unassembled WGS sequence"/>
</dbReference>
<sequence length="181" mass="18894">MNQPHASQPSPPFAPWVDPSAFVAQGTQLIGAVAIGAQSSIWFNCVLRGDVQPIAIGERSNLQDGTIVHGTTNGLPTIVGDDVTVGHGAILHACTLEDGAFVGFGARVLDGAVVKSGGMLAAGAVLTPHKVVGTGELWAGNPARLLRMLTDDERAGLGVASARYVALIERYRRNQFVTLPF</sequence>
<gene>
    <name evidence="1" type="ORF">PPN31114_00856</name>
</gene>
<dbReference type="CDD" id="cd04645">
    <property type="entry name" value="LbH_gamma_CA_like"/>
    <property type="match status" value="1"/>
</dbReference>
<dbReference type="OrthoDB" id="9803036at2"/>
<dbReference type="EMBL" id="CABPSK010000001">
    <property type="protein sequence ID" value="VVD75702.1"/>
    <property type="molecule type" value="Genomic_DNA"/>
</dbReference>
<reference evidence="1 2" key="1">
    <citation type="submission" date="2019-08" db="EMBL/GenBank/DDBJ databases">
        <authorList>
            <person name="Peeters C."/>
        </authorList>
    </citation>
    <scope>NUCLEOTIDE SEQUENCE [LARGE SCALE GENOMIC DNA]</scope>
    <source>
        <strain evidence="1 2">LMG 31114</strain>
    </source>
</reference>
<protein>
    <submittedName>
        <fullName evidence="1">Gamma carbonic anhydrase family protein</fullName>
    </submittedName>
</protein>
<name>A0A5E4SLG6_9BURK</name>
<evidence type="ECO:0000313" key="2">
    <source>
        <dbReference type="Proteomes" id="UP000366945"/>
    </source>
</evidence>
<proteinExistence type="predicted"/>
<dbReference type="InterPro" id="IPR047324">
    <property type="entry name" value="LbH_gamma_CA-like"/>
</dbReference>
<dbReference type="SUPFAM" id="SSF51161">
    <property type="entry name" value="Trimeric LpxA-like enzymes"/>
    <property type="match status" value="1"/>
</dbReference>
<accession>A0A5E4SLG6</accession>
<dbReference type="InterPro" id="IPR011004">
    <property type="entry name" value="Trimer_LpxA-like_sf"/>
</dbReference>
<organism evidence="1 2">
    <name type="scientific">Pandoraea pneumonica</name>
    <dbReference type="NCBI Taxonomy" id="2508299"/>
    <lineage>
        <taxon>Bacteria</taxon>
        <taxon>Pseudomonadati</taxon>
        <taxon>Pseudomonadota</taxon>
        <taxon>Betaproteobacteria</taxon>
        <taxon>Burkholderiales</taxon>
        <taxon>Burkholderiaceae</taxon>
        <taxon>Pandoraea</taxon>
    </lineage>
</organism>
<evidence type="ECO:0000313" key="1">
    <source>
        <dbReference type="EMBL" id="VVD75702.1"/>
    </source>
</evidence>
<dbReference type="PANTHER" id="PTHR13061">
    <property type="entry name" value="DYNACTIN SUBUNIT P25"/>
    <property type="match status" value="1"/>
</dbReference>
<dbReference type="RefSeq" id="WP_150678216.1">
    <property type="nucleotide sequence ID" value="NZ_CABPSK010000001.1"/>
</dbReference>
<dbReference type="GeneID" id="300402914"/>
<keyword evidence="2" id="KW-1185">Reference proteome</keyword>
<dbReference type="Gene3D" id="2.160.10.10">
    <property type="entry name" value="Hexapeptide repeat proteins"/>
    <property type="match status" value="1"/>
</dbReference>
<dbReference type="PANTHER" id="PTHR13061:SF29">
    <property type="entry name" value="GAMMA CARBONIC ANHYDRASE-LIKE 1, MITOCHONDRIAL-RELATED"/>
    <property type="match status" value="1"/>
</dbReference>
<dbReference type="AlphaFoldDB" id="A0A5E4SLG6"/>
<dbReference type="InterPro" id="IPR050484">
    <property type="entry name" value="Transf_Hexapept/Carb_Anhydrase"/>
</dbReference>